<feature type="region of interest" description="Disordered" evidence="1">
    <location>
        <begin position="25"/>
        <end position="54"/>
    </location>
</feature>
<feature type="compositionally biased region" description="Basic and acidic residues" evidence="1">
    <location>
        <begin position="31"/>
        <end position="51"/>
    </location>
</feature>
<name>A0A9D2HH71_9FIRM</name>
<evidence type="ECO:0000256" key="1">
    <source>
        <dbReference type="SAM" id="MobiDB-lite"/>
    </source>
</evidence>
<dbReference type="EMBL" id="DWZA01000016">
    <property type="protein sequence ID" value="HJA70263.1"/>
    <property type="molecule type" value="Genomic_DNA"/>
</dbReference>
<protein>
    <submittedName>
        <fullName evidence="2">Uncharacterized protein</fullName>
    </submittedName>
</protein>
<dbReference type="Proteomes" id="UP000823900">
    <property type="component" value="Unassembled WGS sequence"/>
</dbReference>
<feature type="compositionally biased region" description="Basic and acidic residues" evidence="1">
    <location>
        <begin position="79"/>
        <end position="104"/>
    </location>
</feature>
<sequence length="114" mass="13438">MSYFDSPKNRAIWERELNGLRAERERRKREGYRPQIDEKQAVSAEKKEQNPYRRKITLQELEQQEREAVQTARAQKAQRIKEKASQREMEDGKAPVKQTLEKKSLSKNPGGKVL</sequence>
<proteinExistence type="predicted"/>
<evidence type="ECO:0000313" key="2">
    <source>
        <dbReference type="EMBL" id="HJA70263.1"/>
    </source>
</evidence>
<organism evidence="2 3">
    <name type="scientific">Candidatus Lachnoclostridium stercoravium</name>
    <dbReference type="NCBI Taxonomy" id="2838633"/>
    <lineage>
        <taxon>Bacteria</taxon>
        <taxon>Bacillati</taxon>
        <taxon>Bacillota</taxon>
        <taxon>Clostridia</taxon>
        <taxon>Lachnospirales</taxon>
        <taxon>Lachnospiraceae</taxon>
    </lineage>
</organism>
<comment type="caution">
    <text evidence="2">The sequence shown here is derived from an EMBL/GenBank/DDBJ whole genome shotgun (WGS) entry which is preliminary data.</text>
</comment>
<reference evidence="2" key="2">
    <citation type="submission" date="2021-04" db="EMBL/GenBank/DDBJ databases">
        <authorList>
            <person name="Gilroy R."/>
        </authorList>
    </citation>
    <scope>NUCLEOTIDE SEQUENCE</scope>
    <source>
        <strain evidence="2">CHK178-16964</strain>
    </source>
</reference>
<gene>
    <name evidence="2" type="ORF">IAA07_01625</name>
</gene>
<reference evidence="2" key="1">
    <citation type="journal article" date="2021" name="PeerJ">
        <title>Extensive microbial diversity within the chicken gut microbiome revealed by metagenomics and culture.</title>
        <authorList>
            <person name="Gilroy R."/>
            <person name="Ravi A."/>
            <person name="Getino M."/>
            <person name="Pursley I."/>
            <person name="Horton D.L."/>
            <person name="Alikhan N.F."/>
            <person name="Baker D."/>
            <person name="Gharbi K."/>
            <person name="Hall N."/>
            <person name="Watson M."/>
            <person name="Adriaenssens E.M."/>
            <person name="Foster-Nyarko E."/>
            <person name="Jarju S."/>
            <person name="Secka A."/>
            <person name="Antonio M."/>
            <person name="Oren A."/>
            <person name="Chaudhuri R.R."/>
            <person name="La Ragione R."/>
            <person name="Hildebrand F."/>
            <person name="Pallen M.J."/>
        </authorList>
    </citation>
    <scope>NUCLEOTIDE SEQUENCE</scope>
    <source>
        <strain evidence="2">CHK178-16964</strain>
    </source>
</reference>
<dbReference type="AlphaFoldDB" id="A0A9D2HH71"/>
<accession>A0A9D2HH71</accession>
<evidence type="ECO:0000313" key="3">
    <source>
        <dbReference type="Proteomes" id="UP000823900"/>
    </source>
</evidence>
<feature type="region of interest" description="Disordered" evidence="1">
    <location>
        <begin position="67"/>
        <end position="114"/>
    </location>
</feature>